<reference evidence="2 3" key="1">
    <citation type="journal article" date="2018" name="Mycol. Prog.">
        <title>Coniella lustricola, a new species from submerged detritus.</title>
        <authorList>
            <person name="Raudabaugh D.B."/>
            <person name="Iturriaga T."/>
            <person name="Carver A."/>
            <person name="Mondo S."/>
            <person name="Pangilinan J."/>
            <person name="Lipzen A."/>
            <person name="He G."/>
            <person name="Amirebrahimi M."/>
            <person name="Grigoriev I.V."/>
            <person name="Miller A.N."/>
        </authorList>
    </citation>
    <scope>NUCLEOTIDE SEQUENCE [LARGE SCALE GENOMIC DNA]</scope>
    <source>
        <strain evidence="2 3">B22-T-1</strain>
    </source>
</reference>
<evidence type="ECO:0000256" key="1">
    <source>
        <dbReference type="SAM" id="SignalP"/>
    </source>
</evidence>
<keyword evidence="1" id="KW-0732">Signal</keyword>
<dbReference type="InParanoid" id="A0A2T2ZS14"/>
<dbReference type="AlphaFoldDB" id="A0A2T2ZS14"/>
<dbReference type="EMBL" id="KZ678858">
    <property type="protein sequence ID" value="PSR74514.1"/>
    <property type="molecule type" value="Genomic_DNA"/>
</dbReference>
<keyword evidence="3" id="KW-1185">Reference proteome</keyword>
<feature type="signal peptide" evidence="1">
    <location>
        <begin position="1"/>
        <end position="29"/>
    </location>
</feature>
<evidence type="ECO:0000313" key="3">
    <source>
        <dbReference type="Proteomes" id="UP000241462"/>
    </source>
</evidence>
<feature type="chain" id="PRO_5015779958" description="Secreted protein" evidence="1">
    <location>
        <begin position="30"/>
        <end position="94"/>
    </location>
</feature>
<proteinExistence type="predicted"/>
<name>A0A2T2ZS14_9PEZI</name>
<organism evidence="2 3">
    <name type="scientific">Coniella lustricola</name>
    <dbReference type="NCBI Taxonomy" id="2025994"/>
    <lineage>
        <taxon>Eukaryota</taxon>
        <taxon>Fungi</taxon>
        <taxon>Dikarya</taxon>
        <taxon>Ascomycota</taxon>
        <taxon>Pezizomycotina</taxon>
        <taxon>Sordariomycetes</taxon>
        <taxon>Sordariomycetidae</taxon>
        <taxon>Diaporthales</taxon>
        <taxon>Schizoparmaceae</taxon>
        <taxon>Coniella</taxon>
    </lineage>
</organism>
<dbReference type="Proteomes" id="UP000241462">
    <property type="component" value="Unassembled WGS sequence"/>
</dbReference>
<evidence type="ECO:0008006" key="4">
    <source>
        <dbReference type="Google" id="ProtNLM"/>
    </source>
</evidence>
<accession>A0A2T2ZS14</accession>
<evidence type="ECO:0000313" key="2">
    <source>
        <dbReference type="EMBL" id="PSR74514.1"/>
    </source>
</evidence>
<protein>
    <recommendedName>
        <fullName evidence="4">Secreted protein</fullName>
    </recommendedName>
</protein>
<gene>
    <name evidence="2" type="ORF">BD289DRAFT_448562</name>
</gene>
<sequence>MLREQVLSSCILLLLFLLLLSKMRRSGFGKQEYNHRDQECIDDHNGITIWITIYTPYTPPRVVLETRTFLCPLGCSTFWCWFLFARTGYQTTRP</sequence>